<dbReference type="EMBL" id="JABVXQ010000005">
    <property type="protein sequence ID" value="KAF6109852.1"/>
    <property type="molecule type" value="Genomic_DNA"/>
</dbReference>
<organism evidence="2 3">
    <name type="scientific">Phyllostomus discolor</name>
    <name type="common">pale spear-nosed bat</name>
    <dbReference type="NCBI Taxonomy" id="89673"/>
    <lineage>
        <taxon>Eukaryota</taxon>
        <taxon>Metazoa</taxon>
        <taxon>Chordata</taxon>
        <taxon>Craniata</taxon>
        <taxon>Vertebrata</taxon>
        <taxon>Euteleostomi</taxon>
        <taxon>Mammalia</taxon>
        <taxon>Eutheria</taxon>
        <taxon>Laurasiatheria</taxon>
        <taxon>Chiroptera</taxon>
        <taxon>Yangochiroptera</taxon>
        <taxon>Phyllostomidae</taxon>
        <taxon>Phyllostominae</taxon>
        <taxon>Phyllostomus</taxon>
    </lineage>
</organism>
<proteinExistence type="predicted"/>
<accession>A0A834ECZ8</accession>
<evidence type="ECO:0000313" key="3">
    <source>
        <dbReference type="Proteomes" id="UP000664940"/>
    </source>
</evidence>
<feature type="compositionally biased region" description="Basic residues" evidence="1">
    <location>
        <begin position="188"/>
        <end position="198"/>
    </location>
</feature>
<evidence type="ECO:0000313" key="2">
    <source>
        <dbReference type="EMBL" id="KAF6109852.1"/>
    </source>
</evidence>
<gene>
    <name evidence="2" type="ORF">HJG60_011043</name>
</gene>
<sequence length="212" mass="23674">MKWDCQQCAPAGQALSLRSQNNRLPFTERSLNRCHWGHMKPTTVRARRSGHQGQQCQRPKALLQMLGEQAGLKSWNRKNASRAQVARGPRIGPLGHWVMGGERGRGSWGCWVTTFFSRPPHPRAGAPIYRGQPGPHRSVRTNKSPPQVVVPGCQVSRPDNPRPHRHSPCCRGCLRTLAPVPDAWPLRRRSRRGRKAGRRGVAQESRGLGACC</sequence>
<comment type="caution">
    <text evidence="2">The sequence shown here is derived from an EMBL/GenBank/DDBJ whole genome shotgun (WGS) entry which is preliminary data.</text>
</comment>
<dbReference type="AlphaFoldDB" id="A0A834ECZ8"/>
<name>A0A834ECZ8_9CHIR</name>
<dbReference type="Proteomes" id="UP000664940">
    <property type="component" value="Unassembled WGS sequence"/>
</dbReference>
<feature type="region of interest" description="Disordered" evidence="1">
    <location>
        <begin position="188"/>
        <end position="212"/>
    </location>
</feature>
<reference evidence="2 3" key="1">
    <citation type="journal article" date="2020" name="Nature">
        <title>Six reference-quality genomes reveal evolution of bat adaptations.</title>
        <authorList>
            <person name="Jebb D."/>
            <person name="Huang Z."/>
            <person name="Pippel M."/>
            <person name="Hughes G.M."/>
            <person name="Lavrichenko K."/>
            <person name="Devanna P."/>
            <person name="Winkler S."/>
            <person name="Jermiin L.S."/>
            <person name="Skirmuntt E.C."/>
            <person name="Katzourakis A."/>
            <person name="Burkitt-Gray L."/>
            <person name="Ray D.A."/>
            <person name="Sullivan K.A.M."/>
            <person name="Roscito J.G."/>
            <person name="Kirilenko B.M."/>
            <person name="Davalos L.M."/>
            <person name="Corthals A.P."/>
            <person name="Power M.L."/>
            <person name="Jones G."/>
            <person name="Ransome R.D."/>
            <person name="Dechmann D.K.N."/>
            <person name="Locatelli A.G."/>
            <person name="Puechmaille S.J."/>
            <person name="Fedrigo O."/>
            <person name="Jarvis E.D."/>
            <person name="Hiller M."/>
            <person name="Vernes S.C."/>
            <person name="Myers E.W."/>
            <person name="Teeling E.C."/>
        </authorList>
    </citation>
    <scope>NUCLEOTIDE SEQUENCE [LARGE SCALE GENOMIC DNA]</scope>
    <source>
        <strain evidence="2">Bat1K_MPI-CBG_1</strain>
    </source>
</reference>
<evidence type="ECO:0000256" key="1">
    <source>
        <dbReference type="SAM" id="MobiDB-lite"/>
    </source>
</evidence>
<protein>
    <submittedName>
        <fullName evidence="2">Uncharacterized protein</fullName>
    </submittedName>
</protein>